<gene>
    <name evidence="3" type="ORF">PVAP13_8KG357602</name>
</gene>
<feature type="transmembrane region" description="Helical" evidence="2">
    <location>
        <begin position="317"/>
        <end position="338"/>
    </location>
</feature>
<feature type="transmembrane region" description="Helical" evidence="2">
    <location>
        <begin position="61"/>
        <end position="83"/>
    </location>
</feature>
<dbReference type="GO" id="GO:0016020">
    <property type="term" value="C:membrane"/>
    <property type="evidence" value="ECO:0007669"/>
    <property type="project" value="InterPro"/>
</dbReference>
<dbReference type="AlphaFoldDB" id="A0A8T0PU21"/>
<evidence type="ECO:0000256" key="1">
    <source>
        <dbReference type="ARBA" id="ARBA00010199"/>
    </source>
</evidence>
<keyword evidence="4" id="KW-1185">Reference proteome</keyword>
<evidence type="ECO:0000313" key="3">
    <source>
        <dbReference type="EMBL" id="KAG2563832.1"/>
    </source>
</evidence>
<dbReference type="InterPro" id="IPR002528">
    <property type="entry name" value="MATE_fam"/>
</dbReference>
<feature type="transmembrane region" description="Helical" evidence="2">
    <location>
        <begin position="89"/>
        <end position="114"/>
    </location>
</feature>
<protein>
    <recommendedName>
        <fullName evidence="5">Protein DETOXIFICATION</fullName>
    </recommendedName>
</protein>
<evidence type="ECO:0008006" key="5">
    <source>
        <dbReference type="Google" id="ProtNLM"/>
    </source>
</evidence>
<organism evidence="3 4">
    <name type="scientific">Panicum virgatum</name>
    <name type="common">Blackwell switchgrass</name>
    <dbReference type="NCBI Taxonomy" id="38727"/>
    <lineage>
        <taxon>Eukaryota</taxon>
        <taxon>Viridiplantae</taxon>
        <taxon>Streptophyta</taxon>
        <taxon>Embryophyta</taxon>
        <taxon>Tracheophyta</taxon>
        <taxon>Spermatophyta</taxon>
        <taxon>Magnoliopsida</taxon>
        <taxon>Liliopsida</taxon>
        <taxon>Poales</taxon>
        <taxon>Poaceae</taxon>
        <taxon>PACMAD clade</taxon>
        <taxon>Panicoideae</taxon>
        <taxon>Panicodae</taxon>
        <taxon>Paniceae</taxon>
        <taxon>Panicinae</taxon>
        <taxon>Panicum</taxon>
        <taxon>Panicum sect. Hiantes</taxon>
    </lineage>
</organism>
<dbReference type="EMBL" id="CM029051">
    <property type="protein sequence ID" value="KAG2563832.1"/>
    <property type="molecule type" value="Genomic_DNA"/>
</dbReference>
<feature type="transmembrane region" description="Helical" evidence="2">
    <location>
        <begin position="31"/>
        <end position="49"/>
    </location>
</feature>
<reference evidence="3" key="1">
    <citation type="submission" date="2020-05" db="EMBL/GenBank/DDBJ databases">
        <title>WGS assembly of Panicum virgatum.</title>
        <authorList>
            <person name="Lovell J.T."/>
            <person name="Jenkins J."/>
            <person name="Shu S."/>
            <person name="Juenger T.E."/>
            <person name="Schmutz J."/>
        </authorList>
    </citation>
    <scope>NUCLEOTIDE SEQUENCE</scope>
    <source>
        <strain evidence="3">AP13</strain>
    </source>
</reference>
<accession>A0A8T0PU21</accession>
<dbReference type="GO" id="GO:0015297">
    <property type="term" value="F:antiporter activity"/>
    <property type="evidence" value="ECO:0007669"/>
    <property type="project" value="InterPro"/>
</dbReference>
<evidence type="ECO:0000313" key="4">
    <source>
        <dbReference type="Proteomes" id="UP000823388"/>
    </source>
</evidence>
<comment type="similarity">
    <text evidence="1">Belongs to the multi antimicrobial extrusion (MATE) (TC 2.A.66.1) family.</text>
</comment>
<keyword evidence="2" id="KW-0472">Membrane</keyword>
<dbReference type="PANTHER" id="PTHR11206">
    <property type="entry name" value="MULTIDRUG RESISTANCE PROTEIN"/>
    <property type="match status" value="1"/>
</dbReference>
<feature type="transmembrane region" description="Helical" evidence="2">
    <location>
        <begin position="218"/>
        <end position="237"/>
    </location>
</feature>
<dbReference type="Pfam" id="PF01554">
    <property type="entry name" value="MatE"/>
    <property type="match status" value="1"/>
</dbReference>
<dbReference type="Proteomes" id="UP000823388">
    <property type="component" value="Chromosome 8K"/>
</dbReference>
<feature type="transmembrane region" description="Helical" evidence="2">
    <location>
        <begin position="257"/>
        <end position="278"/>
    </location>
</feature>
<comment type="caution">
    <text evidence="3">The sequence shown here is derived from an EMBL/GenBank/DDBJ whole genome shotgun (WGS) entry which is preliminary data.</text>
</comment>
<keyword evidence="2" id="KW-0812">Transmembrane</keyword>
<sequence length="358" mass="38696">MPLMMISIVLDSAQGVLVGVSRGCGWQQLAAMTNLVVFYLVGMPLAILFTFKLKFYSKSVVLPLVICSVAPFPLHDLLAYLLVNVLGLGLAGASTAVSVTLWVSCLMLLAYVLLSEKFSETWRGFSADAFKYMLPTVKLATPSAIMVCHLELWAFELLVLIAGLLPNPTVDTPLIAMCSSTEAIICMISVGFSAAVSTRVANEIGAGNVDRVRNAVSVTMKLSVFLAISFVLLLGFGHNLWASLFSRSSTIVSEYAAITPLMMISIVLDSAQGVLAGVSRGCGWQHLAAMTNLVVFYLVGMPLAILFTFKLKFYSKSLWAGLICGVTCQACSLLVITVRTKWSKLMEIMQEEKANYVA</sequence>
<proteinExistence type="inferred from homology"/>
<keyword evidence="2" id="KW-1133">Transmembrane helix</keyword>
<name>A0A8T0PU21_PANVG</name>
<evidence type="ECO:0000256" key="2">
    <source>
        <dbReference type="SAM" id="Phobius"/>
    </source>
</evidence>
<feature type="transmembrane region" description="Helical" evidence="2">
    <location>
        <begin position="290"/>
        <end position="311"/>
    </location>
</feature>
<dbReference type="GO" id="GO:0042910">
    <property type="term" value="F:xenobiotic transmembrane transporter activity"/>
    <property type="evidence" value="ECO:0007669"/>
    <property type="project" value="InterPro"/>
</dbReference>